<organism evidence="1 2">
    <name type="scientific">Cardiocondyla obscurior</name>
    <dbReference type="NCBI Taxonomy" id="286306"/>
    <lineage>
        <taxon>Eukaryota</taxon>
        <taxon>Metazoa</taxon>
        <taxon>Ecdysozoa</taxon>
        <taxon>Arthropoda</taxon>
        <taxon>Hexapoda</taxon>
        <taxon>Insecta</taxon>
        <taxon>Pterygota</taxon>
        <taxon>Neoptera</taxon>
        <taxon>Endopterygota</taxon>
        <taxon>Hymenoptera</taxon>
        <taxon>Apocrita</taxon>
        <taxon>Aculeata</taxon>
        <taxon>Formicoidea</taxon>
        <taxon>Formicidae</taxon>
        <taxon>Myrmicinae</taxon>
        <taxon>Cardiocondyla</taxon>
    </lineage>
</organism>
<protein>
    <submittedName>
        <fullName evidence="1">Uncharacterized protein</fullName>
    </submittedName>
</protein>
<dbReference type="EMBL" id="JADYXP020000010">
    <property type="protein sequence ID" value="KAL0115415.1"/>
    <property type="molecule type" value="Genomic_DNA"/>
</dbReference>
<gene>
    <name evidence="1" type="ORF">PUN28_010735</name>
</gene>
<evidence type="ECO:0000313" key="2">
    <source>
        <dbReference type="Proteomes" id="UP001430953"/>
    </source>
</evidence>
<accession>A0AAW2FJJ3</accession>
<reference evidence="1 2" key="1">
    <citation type="submission" date="2023-03" db="EMBL/GenBank/DDBJ databases">
        <title>High recombination rates correlate with genetic variation in Cardiocondyla obscurior ants.</title>
        <authorList>
            <person name="Errbii M."/>
        </authorList>
    </citation>
    <scope>NUCLEOTIDE SEQUENCE [LARGE SCALE GENOMIC DNA]</scope>
    <source>
        <strain evidence="1">Alpha-2009</strain>
        <tissue evidence="1">Whole body</tissue>
    </source>
</reference>
<comment type="caution">
    <text evidence="1">The sequence shown here is derived from an EMBL/GenBank/DDBJ whole genome shotgun (WGS) entry which is preliminary data.</text>
</comment>
<name>A0AAW2FJJ3_9HYME</name>
<sequence length="83" mass="9415">MTDPSRRGGCEKPHYEGELEDLRSGRFLSVHRADVNVIRKGGREGERRFLKPLFPARERAVPNKRDKIAADTRRTATLVLSVA</sequence>
<evidence type="ECO:0000313" key="1">
    <source>
        <dbReference type="EMBL" id="KAL0115415.1"/>
    </source>
</evidence>
<proteinExistence type="predicted"/>
<dbReference type="Proteomes" id="UP001430953">
    <property type="component" value="Unassembled WGS sequence"/>
</dbReference>
<keyword evidence="2" id="KW-1185">Reference proteome</keyword>
<dbReference type="AlphaFoldDB" id="A0AAW2FJJ3"/>